<feature type="domain" description="PCI" evidence="4">
    <location>
        <begin position="197"/>
        <end position="384"/>
    </location>
</feature>
<sequence>MSESEVATMAEYDVHKTIIPYLDRHLAFPLLNHLAELAISPVADVQAAQYELAKEFAVKRETALSTNERLQQEAQAVLDVIENPDVAQALRHDKAQNLQYLKDNYDLTPAQITTLYTFRQLQLTYGNYSGTADYLYHFCVLSTDVDLLVSARGASSPPTSSPESATSHWRNSTPFATLSTRGSMHTGVVVGRDAAGVQQDIAGALESTFLSPTYLATIQTACLWILRYLAAAAVLARRSPPSTATPAAPTSTRVKHALKEIVKVIQTEEHRHTDPPTRFLNFLYIDFDFEAAQRELASASAVVQDDFFLGEFKTEFVEAVRGLVSKVYVRIHQRIDIGDLSKWLNLGPEEGEKWIADLIRETRMGADAKIDLEKNVIEINRPPLPVYKSVIEKTRGLACHTREKNGKIKWALAFLDSPQRTSEYLLYHVIGVMRDAGVHSATFVTGAKGSLEVVDNIKGIRAKPPLADVPGHRQLVLAYQQVSLRKVRHIPGRSLRVLPDSSMCRTGIEAIMHSVEDPLPTSHGIWIAAVRLCKQQGDDTEIIDTTIELGLKEAERCESEGSPLVCEAVEKATAAMEIEEEDQLNTDSLTAVLDRAVQHCPQAELLWLMSAKKK</sequence>
<dbReference type="InterPro" id="IPR016650">
    <property type="entry name" value="eIF3e"/>
</dbReference>
<dbReference type="GO" id="GO:0005852">
    <property type="term" value="C:eukaryotic translation initiation factor 3 complex"/>
    <property type="evidence" value="ECO:0007669"/>
    <property type="project" value="InterPro"/>
</dbReference>
<keyword evidence="1" id="KW-0963">Cytoplasm</keyword>
<proteinExistence type="predicted"/>
<gene>
    <name evidence="5" type="ORF">FIBSPDRAFT_1052820</name>
</gene>
<dbReference type="SMART" id="SM01186">
    <property type="entry name" value="eIF3_N"/>
    <property type="match status" value="1"/>
</dbReference>
<dbReference type="OrthoDB" id="417252at2759"/>
<dbReference type="GO" id="GO:0003743">
    <property type="term" value="F:translation initiation factor activity"/>
    <property type="evidence" value="ECO:0007669"/>
    <property type="project" value="UniProtKB-KW"/>
</dbReference>
<dbReference type="Pfam" id="PF01399">
    <property type="entry name" value="PCI"/>
    <property type="match status" value="1"/>
</dbReference>
<evidence type="ECO:0000256" key="1">
    <source>
        <dbReference type="ARBA" id="ARBA00022490"/>
    </source>
</evidence>
<dbReference type="InterPro" id="IPR000717">
    <property type="entry name" value="PCI_dom"/>
</dbReference>
<dbReference type="SUPFAM" id="SSF46785">
    <property type="entry name" value="Winged helix' DNA-binding domain"/>
    <property type="match status" value="1"/>
</dbReference>
<protein>
    <recommendedName>
        <fullName evidence="4">PCI domain-containing protein</fullName>
    </recommendedName>
</protein>
<dbReference type="AlphaFoldDB" id="A0A165WKH1"/>
<dbReference type="PROSITE" id="PS50250">
    <property type="entry name" value="PCI"/>
    <property type="match status" value="1"/>
</dbReference>
<organism evidence="5 6">
    <name type="scientific">Athelia psychrophila</name>
    <dbReference type="NCBI Taxonomy" id="1759441"/>
    <lineage>
        <taxon>Eukaryota</taxon>
        <taxon>Fungi</taxon>
        <taxon>Dikarya</taxon>
        <taxon>Basidiomycota</taxon>
        <taxon>Agaricomycotina</taxon>
        <taxon>Agaricomycetes</taxon>
        <taxon>Agaricomycetidae</taxon>
        <taxon>Atheliales</taxon>
        <taxon>Atheliaceae</taxon>
        <taxon>Athelia</taxon>
    </lineage>
</organism>
<name>A0A165WKH1_9AGAM</name>
<dbReference type="InterPro" id="IPR019010">
    <property type="entry name" value="eIF3e_N"/>
</dbReference>
<dbReference type="STRING" id="436010.A0A165WKH1"/>
<evidence type="ECO:0000259" key="4">
    <source>
        <dbReference type="PROSITE" id="PS50250"/>
    </source>
</evidence>
<keyword evidence="3" id="KW-0648">Protein biosynthesis</keyword>
<keyword evidence="2" id="KW-0396">Initiation factor</keyword>
<dbReference type="Pfam" id="PF09440">
    <property type="entry name" value="eIF3_N"/>
    <property type="match status" value="1"/>
</dbReference>
<evidence type="ECO:0000313" key="6">
    <source>
        <dbReference type="Proteomes" id="UP000076532"/>
    </source>
</evidence>
<dbReference type="EMBL" id="KV417742">
    <property type="protein sequence ID" value="KZP07700.1"/>
    <property type="molecule type" value="Genomic_DNA"/>
</dbReference>
<accession>A0A165WKH1</accession>
<dbReference type="PANTHER" id="PTHR10317">
    <property type="entry name" value="EUKARYOTIC TRANSLATION INITIATION FACTOR 3 SUBUNIT E"/>
    <property type="match status" value="1"/>
</dbReference>
<dbReference type="Proteomes" id="UP000076532">
    <property type="component" value="Unassembled WGS sequence"/>
</dbReference>
<evidence type="ECO:0000313" key="5">
    <source>
        <dbReference type="EMBL" id="KZP07700.1"/>
    </source>
</evidence>
<keyword evidence="6" id="KW-1185">Reference proteome</keyword>
<dbReference type="InterPro" id="IPR036390">
    <property type="entry name" value="WH_DNA-bd_sf"/>
</dbReference>
<reference evidence="5 6" key="1">
    <citation type="journal article" date="2016" name="Mol. Biol. Evol.">
        <title>Comparative Genomics of Early-Diverging Mushroom-Forming Fungi Provides Insights into the Origins of Lignocellulose Decay Capabilities.</title>
        <authorList>
            <person name="Nagy L.G."/>
            <person name="Riley R."/>
            <person name="Tritt A."/>
            <person name="Adam C."/>
            <person name="Daum C."/>
            <person name="Floudas D."/>
            <person name="Sun H."/>
            <person name="Yadav J.S."/>
            <person name="Pangilinan J."/>
            <person name="Larsson K.H."/>
            <person name="Matsuura K."/>
            <person name="Barry K."/>
            <person name="Labutti K."/>
            <person name="Kuo R."/>
            <person name="Ohm R.A."/>
            <person name="Bhattacharya S.S."/>
            <person name="Shirouzu T."/>
            <person name="Yoshinaga Y."/>
            <person name="Martin F.M."/>
            <person name="Grigoriev I.V."/>
            <person name="Hibbett D.S."/>
        </authorList>
    </citation>
    <scope>NUCLEOTIDE SEQUENCE [LARGE SCALE GENOMIC DNA]</scope>
    <source>
        <strain evidence="5 6">CBS 109695</strain>
    </source>
</reference>
<evidence type="ECO:0000256" key="3">
    <source>
        <dbReference type="ARBA" id="ARBA00022917"/>
    </source>
</evidence>
<evidence type="ECO:0000256" key="2">
    <source>
        <dbReference type="ARBA" id="ARBA00022540"/>
    </source>
</evidence>